<dbReference type="EMBL" id="SRMQ01000003">
    <property type="protein sequence ID" value="TGJ76849.1"/>
    <property type="molecule type" value="Genomic_DNA"/>
</dbReference>
<evidence type="ECO:0000256" key="3">
    <source>
        <dbReference type="ARBA" id="ARBA00022500"/>
    </source>
</evidence>
<comment type="subcellular location">
    <subcellularLocation>
        <location evidence="1">Cell membrane</location>
        <topology evidence="1">Multi-pass membrane protein</topology>
    </subcellularLocation>
</comment>
<feature type="domain" description="Methyl-accepting transducer" evidence="10">
    <location>
        <begin position="425"/>
        <end position="654"/>
    </location>
</feature>
<feature type="domain" description="HAMP" evidence="11">
    <location>
        <begin position="320"/>
        <end position="372"/>
    </location>
</feature>
<evidence type="ECO:0000313" key="13">
    <source>
        <dbReference type="Proteomes" id="UP000297714"/>
    </source>
</evidence>
<dbReference type="Proteomes" id="UP000297714">
    <property type="component" value="Unassembled WGS sequence"/>
</dbReference>
<dbReference type="InterPro" id="IPR051310">
    <property type="entry name" value="MCP_chemotaxis"/>
</dbReference>
<dbReference type="CDD" id="cd12913">
    <property type="entry name" value="PDC1_MCP_like"/>
    <property type="match status" value="1"/>
</dbReference>
<keyword evidence="8" id="KW-0807">Transducer</keyword>
<keyword evidence="13" id="KW-1185">Reference proteome</keyword>
<dbReference type="Pfam" id="PF02743">
    <property type="entry name" value="dCache_1"/>
    <property type="match status" value="1"/>
</dbReference>
<dbReference type="SUPFAM" id="SSF103190">
    <property type="entry name" value="Sensory domain-like"/>
    <property type="match status" value="1"/>
</dbReference>
<dbReference type="Pfam" id="PF00015">
    <property type="entry name" value="MCPsignal"/>
    <property type="match status" value="1"/>
</dbReference>
<organism evidence="12 13">
    <name type="scientific">Caproiciproducens galactitolivorans</name>
    <dbReference type="NCBI Taxonomy" id="642589"/>
    <lineage>
        <taxon>Bacteria</taxon>
        <taxon>Bacillati</taxon>
        <taxon>Bacillota</taxon>
        <taxon>Clostridia</taxon>
        <taxon>Eubacteriales</taxon>
        <taxon>Acutalibacteraceae</taxon>
        <taxon>Caproiciproducens</taxon>
    </lineage>
</organism>
<dbReference type="Gene3D" id="1.10.287.950">
    <property type="entry name" value="Methyl-accepting chemotaxis protein"/>
    <property type="match status" value="1"/>
</dbReference>
<keyword evidence="3" id="KW-0145">Chemotaxis</keyword>
<dbReference type="GO" id="GO:0005886">
    <property type="term" value="C:plasma membrane"/>
    <property type="evidence" value="ECO:0007669"/>
    <property type="project" value="UniProtKB-SubCell"/>
</dbReference>
<dbReference type="PROSITE" id="PS50885">
    <property type="entry name" value="HAMP"/>
    <property type="match status" value="2"/>
</dbReference>
<feature type="domain" description="HAMP" evidence="11">
    <location>
        <begin position="374"/>
        <end position="420"/>
    </location>
</feature>
<keyword evidence="6 9" id="KW-0472">Membrane</keyword>
<dbReference type="PROSITE" id="PS50111">
    <property type="entry name" value="CHEMOTAXIS_TRANSDUC_2"/>
    <property type="match status" value="1"/>
</dbReference>
<dbReference type="InterPro" id="IPR004089">
    <property type="entry name" value="MCPsignal_dom"/>
</dbReference>
<keyword evidence="4 9" id="KW-0812">Transmembrane</keyword>
<evidence type="ECO:0000256" key="9">
    <source>
        <dbReference type="SAM" id="Phobius"/>
    </source>
</evidence>
<dbReference type="InterPro" id="IPR033479">
    <property type="entry name" value="dCache_1"/>
</dbReference>
<evidence type="ECO:0000256" key="8">
    <source>
        <dbReference type="PROSITE-ProRule" id="PRU00284"/>
    </source>
</evidence>
<dbReference type="GO" id="GO:0004888">
    <property type="term" value="F:transmembrane signaling receptor activity"/>
    <property type="evidence" value="ECO:0007669"/>
    <property type="project" value="TreeGrafter"/>
</dbReference>
<evidence type="ECO:0000256" key="5">
    <source>
        <dbReference type="ARBA" id="ARBA00022989"/>
    </source>
</evidence>
<dbReference type="GO" id="GO:0007165">
    <property type="term" value="P:signal transduction"/>
    <property type="evidence" value="ECO:0007669"/>
    <property type="project" value="UniProtKB-KW"/>
</dbReference>
<dbReference type="InterPro" id="IPR003660">
    <property type="entry name" value="HAMP_dom"/>
</dbReference>
<name>A0A4Z0XZ44_9FIRM</name>
<dbReference type="AlphaFoldDB" id="A0A4Z0XZ44"/>
<evidence type="ECO:0000256" key="1">
    <source>
        <dbReference type="ARBA" id="ARBA00004651"/>
    </source>
</evidence>
<dbReference type="SMART" id="SM00283">
    <property type="entry name" value="MA"/>
    <property type="match status" value="1"/>
</dbReference>
<evidence type="ECO:0000259" key="10">
    <source>
        <dbReference type="PROSITE" id="PS50111"/>
    </source>
</evidence>
<dbReference type="Gene3D" id="6.10.340.10">
    <property type="match status" value="1"/>
</dbReference>
<dbReference type="SUPFAM" id="SSF158472">
    <property type="entry name" value="HAMP domain-like"/>
    <property type="match status" value="1"/>
</dbReference>
<dbReference type="CDD" id="cd11386">
    <property type="entry name" value="MCP_signal"/>
    <property type="match status" value="1"/>
</dbReference>
<evidence type="ECO:0000259" key="11">
    <source>
        <dbReference type="PROSITE" id="PS50885"/>
    </source>
</evidence>
<keyword evidence="2" id="KW-1003">Cell membrane</keyword>
<reference evidence="12 13" key="1">
    <citation type="submission" date="2019-04" db="EMBL/GenBank/DDBJ databases">
        <authorList>
            <person name="Poehlein A."/>
            <person name="Bengelsdorf F.R."/>
            <person name="Duerre P."/>
            <person name="Daniel R."/>
        </authorList>
    </citation>
    <scope>NUCLEOTIDE SEQUENCE [LARGE SCALE GENOMIC DNA]</scope>
    <source>
        <strain evidence="12 13">BS-1</strain>
    </source>
</reference>
<keyword evidence="5 9" id="KW-1133">Transmembrane helix</keyword>
<gene>
    <name evidence="12" type="primary">tar_2</name>
    <name evidence="12" type="ORF">CAGA_09190</name>
</gene>
<dbReference type="FunFam" id="1.10.287.950:FF:000001">
    <property type="entry name" value="Methyl-accepting chemotaxis sensory transducer"/>
    <property type="match status" value="1"/>
</dbReference>
<dbReference type="PANTHER" id="PTHR43531:SF11">
    <property type="entry name" value="METHYL-ACCEPTING CHEMOTAXIS PROTEIN 3"/>
    <property type="match status" value="1"/>
</dbReference>
<dbReference type="GO" id="GO:0006935">
    <property type="term" value="P:chemotaxis"/>
    <property type="evidence" value="ECO:0007669"/>
    <property type="project" value="UniProtKB-KW"/>
</dbReference>
<dbReference type="SUPFAM" id="SSF58104">
    <property type="entry name" value="Methyl-accepting chemotaxis protein (MCP) signaling domain"/>
    <property type="match status" value="1"/>
</dbReference>
<sequence>MLGMKSLRTKLLLFIGIPVALVFVITALISLSNVKNSVYLFLNEQLTDKSQAASYQISEYFSNYEQVAVQMAANSQFEDLFKKVTPGTKLTAPAEFANAKRSLINVHQSDPDNIIASWIADIDSSQYTQSDGYLSGADYKIETRPWYQQVVKEQKTVITDPYQDASTKEWVVSVVSPVYDSGTKTLLGVTAIDFNLEKISKMMQGYRLGNTGFFILCSKQGVMIYHPDSTFINKNVSESNMSKNIIDAITNKTTGPVTYTAMNHTNYGYVAPVGDTGWTVATGLPEAEYNESYNTTQMTFLVTFLIALLILLVIIVLISKSIIGPLKKLTASAQQIADGNLNVKVDVKSMDETGQVAVAIQEIVQRLSHYIEYIDEITAVLDRIASGDLVFDLKCDYTGEFAKIRDALNNIKSRLTKTFTMITDSADQVASSSDQVSNAAQALAQGAAEQASTIQELSASITEIADHVNENAENANALEQLAQESYSEAQHSNAQMARLVTAMSDINDASNEIGKIIKTIEDIAFQTNILALNAAVEAARAGEAGKGFAVVADEVRNLAGKSAEAAKNTTSLIDNSIRTVQNGTGVANETAQSLQQMIEKVGQTSELIAKITKASNEQAASIKQVTIAVDQISAVVQTNSATSEESAASSEELNGQAKTMKELVSQFRL</sequence>
<dbReference type="CDD" id="cd12912">
    <property type="entry name" value="PDC2_MCP_like"/>
    <property type="match status" value="1"/>
</dbReference>
<evidence type="ECO:0000256" key="4">
    <source>
        <dbReference type="ARBA" id="ARBA00022692"/>
    </source>
</evidence>
<dbReference type="RefSeq" id="WP_135658253.1">
    <property type="nucleotide sequence ID" value="NZ_SRMQ01000003.1"/>
</dbReference>
<feature type="transmembrane region" description="Helical" evidence="9">
    <location>
        <begin position="298"/>
        <end position="318"/>
    </location>
</feature>
<accession>A0A4Z0XZ44</accession>
<feature type="transmembrane region" description="Helical" evidence="9">
    <location>
        <begin position="12"/>
        <end position="31"/>
    </location>
</feature>
<dbReference type="Gene3D" id="3.30.450.20">
    <property type="entry name" value="PAS domain"/>
    <property type="match status" value="2"/>
</dbReference>
<protein>
    <submittedName>
        <fullName evidence="12">Methyl-accepting chemotaxis protein II</fullName>
    </submittedName>
</protein>
<dbReference type="InterPro" id="IPR029151">
    <property type="entry name" value="Sensor-like_sf"/>
</dbReference>
<comment type="caution">
    <text evidence="12">The sequence shown here is derived from an EMBL/GenBank/DDBJ whole genome shotgun (WGS) entry which is preliminary data.</text>
</comment>
<evidence type="ECO:0000256" key="7">
    <source>
        <dbReference type="ARBA" id="ARBA00029447"/>
    </source>
</evidence>
<dbReference type="SMART" id="SM00304">
    <property type="entry name" value="HAMP"/>
    <property type="match status" value="2"/>
</dbReference>
<evidence type="ECO:0000313" key="12">
    <source>
        <dbReference type="EMBL" id="TGJ76849.1"/>
    </source>
</evidence>
<comment type="similarity">
    <text evidence="7">Belongs to the methyl-accepting chemotaxis (MCP) protein family.</text>
</comment>
<evidence type="ECO:0000256" key="6">
    <source>
        <dbReference type="ARBA" id="ARBA00023136"/>
    </source>
</evidence>
<proteinExistence type="inferred from homology"/>
<dbReference type="CDD" id="cd06225">
    <property type="entry name" value="HAMP"/>
    <property type="match status" value="1"/>
</dbReference>
<dbReference type="PANTHER" id="PTHR43531">
    <property type="entry name" value="PROTEIN ICFG"/>
    <property type="match status" value="1"/>
</dbReference>
<evidence type="ECO:0000256" key="2">
    <source>
        <dbReference type="ARBA" id="ARBA00022475"/>
    </source>
</evidence>
<dbReference type="OrthoDB" id="1862723at2"/>
<dbReference type="Pfam" id="PF00672">
    <property type="entry name" value="HAMP"/>
    <property type="match status" value="1"/>
</dbReference>